<evidence type="ECO:0000256" key="1">
    <source>
        <dbReference type="SAM" id="MobiDB-lite"/>
    </source>
</evidence>
<feature type="compositionally biased region" description="Low complexity" evidence="1">
    <location>
        <begin position="411"/>
        <end position="421"/>
    </location>
</feature>
<evidence type="ECO:0000256" key="2">
    <source>
        <dbReference type="SAM" id="Phobius"/>
    </source>
</evidence>
<protein>
    <recommendedName>
        <fullName evidence="5">TrbL/VirB6 plasmid conjugal transfer protein</fullName>
    </recommendedName>
</protein>
<comment type="caution">
    <text evidence="3">The sequence shown here is derived from an EMBL/GenBank/DDBJ whole genome shotgun (WGS) entry which is preliminary data.</text>
</comment>
<feature type="transmembrane region" description="Helical" evidence="2">
    <location>
        <begin position="84"/>
        <end position="102"/>
    </location>
</feature>
<keyword evidence="2" id="KW-0812">Transmembrane</keyword>
<feature type="transmembrane region" description="Helical" evidence="2">
    <location>
        <begin position="226"/>
        <end position="248"/>
    </location>
</feature>
<accession>A0A9X3P6M9</accession>
<evidence type="ECO:0000313" key="3">
    <source>
        <dbReference type="EMBL" id="MDA1359808.1"/>
    </source>
</evidence>
<keyword evidence="2" id="KW-1133">Transmembrane helix</keyword>
<name>A0A9X3P6M9_9ACTN</name>
<organism evidence="3 4">
    <name type="scientific">Glycomyces luteolus</name>
    <dbReference type="NCBI Taxonomy" id="2670330"/>
    <lineage>
        <taxon>Bacteria</taxon>
        <taxon>Bacillati</taxon>
        <taxon>Actinomycetota</taxon>
        <taxon>Actinomycetes</taxon>
        <taxon>Glycomycetales</taxon>
        <taxon>Glycomycetaceae</taxon>
        <taxon>Glycomyces</taxon>
    </lineage>
</organism>
<keyword evidence="2" id="KW-0472">Membrane</keyword>
<gene>
    <name evidence="3" type="ORF">O1R50_09250</name>
</gene>
<evidence type="ECO:0000313" key="4">
    <source>
        <dbReference type="Proteomes" id="UP001146067"/>
    </source>
</evidence>
<keyword evidence="4" id="KW-1185">Reference proteome</keyword>
<feature type="transmembrane region" description="Helical" evidence="2">
    <location>
        <begin position="174"/>
        <end position="192"/>
    </location>
</feature>
<evidence type="ECO:0008006" key="5">
    <source>
        <dbReference type="Google" id="ProtNLM"/>
    </source>
</evidence>
<feature type="transmembrane region" description="Helical" evidence="2">
    <location>
        <begin position="260"/>
        <end position="278"/>
    </location>
</feature>
<dbReference type="InterPro" id="IPR045782">
    <property type="entry name" value="TrbL_3"/>
</dbReference>
<dbReference type="Pfam" id="PF19590">
    <property type="entry name" value="TrbL_3"/>
    <property type="match status" value="1"/>
</dbReference>
<dbReference type="RefSeq" id="WP_270109693.1">
    <property type="nucleotide sequence ID" value="NZ_JAPZVP010000006.1"/>
</dbReference>
<dbReference type="EMBL" id="JAPZVP010000006">
    <property type="protein sequence ID" value="MDA1359808.1"/>
    <property type="molecule type" value="Genomic_DNA"/>
</dbReference>
<sequence>MNDIFDGLIKWFFNKLDEWRQGLWEEITTSDFLHLSGTFHDHGMTFSESFLMVVGSSYALVIVVGGFLLMTHETLQTRYSVREIAPRLVIGLLLAGLSAPLLDQSFSITNDLVDAFASGDLSIDQEWECTEPGYDEDGNYSSSCSAVPGTEVERSSFASRLSARIFEGDDTPTLFDIFMIILAIICLAVLFITSLIRNLVWFFVVALAPLGLACHGLPATQQFATMWWRLMGACMASCIGQALLVWTYHEVIVELPNQTLLEWNWTFIYVVLLVWFMWKVQGEVFKIARGRPVAIPGSRLAQALVMSKLIDGASGGRAGGAKKRNTTVPGTVWGRDMTRPPWKRKPHQDRFPDLPPEPAGFNEWAGFRNDAEARATHSPAPARGPEQGPQSPLDDAAPVSVDGSPSIGGNATPYAPAAETAPRPDHRLSTVTSPLDDASPDPAAGTRPAPARETHPLAAVPDGTLIERPEAQPVVQVRRDEVVPLAHRREEALDANQRRDQEAAAEAAAARARAEQQQAELRAKAKAAMARMAASPSARPHAIPAAGPGHHAPPPPPGKAPGSGPALGSKRPAGGEQ</sequence>
<feature type="region of interest" description="Disordered" evidence="1">
    <location>
        <begin position="489"/>
        <end position="577"/>
    </location>
</feature>
<dbReference type="Proteomes" id="UP001146067">
    <property type="component" value="Unassembled WGS sequence"/>
</dbReference>
<feature type="transmembrane region" description="Helical" evidence="2">
    <location>
        <begin position="50"/>
        <end position="72"/>
    </location>
</feature>
<feature type="compositionally biased region" description="Low complexity" evidence="1">
    <location>
        <begin position="504"/>
        <end position="550"/>
    </location>
</feature>
<feature type="transmembrane region" description="Helical" evidence="2">
    <location>
        <begin position="199"/>
        <end position="220"/>
    </location>
</feature>
<proteinExistence type="predicted"/>
<feature type="compositionally biased region" description="Basic and acidic residues" evidence="1">
    <location>
        <begin position="489"/>
        <end position="502"/>
    </location>
</feature>
<dbReference type="AlphaFoldDB" id="A0A9X3P6M9"/>
<reference evidence="3" key="1">
    <citation type="submission" date="2022-12" db="EMBL/GenBank/DDBJ databases">
        <title>Gycomyces niveus sp.nov.,a novel actinomycete isolated from soil in Shouguan.</title>
        <authorList>
            <person name="Yang X."/>
        </authorList>
    </citation>
    <scope>NUCLEOTIDE SEQUENCE</scope>
    <source>
        <strain evidence="3">NEAU-A15</strain>
    </source>
</reference>
<feature type="region of interest" description="Disordered" evidence="1">
    <location>
        <begin position="314"/>
        <end position="473"/>
    </location>
</feature>